<evidence type="ECO:0000313" key="7">
    <source>
        <dbReference type="Proteomes" id="UP000199533"/>
    </source>
</evidence>
<feature type="binding site" evidence="4">
    <location>
        <position position="59"/>
    </location>
    <ligand>
        <name>substrate</name>
    </ligand>
</feature>
<reference evidence="7" key="1">
    <citation type="submission" date="2016-10" db="EMBL/GenBank/DDBJ databases">
        <authorList>
            <person name="Varghese N."/>
            <person name="Submissions S."/>
        </authorList>
    </citation>
    <scope>NUCLEOTIDE SEQUENCE [LARGE SCALE GENOMIC DNA]</scope>
    <source>
        <strain evidence="7">Nm69</strain>
    </source>
</reference>
<evidence type="ECO:0000313" key="6">
    <source>
        <dbReference type="EMBL" id="SFK23564.1"/>
    </source>
</evidence>
<keyword evidence="5" id="KW-0460">Magnesium</keyword>
<evidence type="ECO:0000256" key="4">
    <source>
        <dbReference type="PIRSR" id="PIRSR006806-1"/>
    </source>
</evidence>
<dbReference type="PANTHER" id="PTHR23407:SF1">
    <property type="entry name" value="5-FORMYLTETRAHYDROFOLATE CYCLO-LIGASE"/>
    <property type="match status" value="1"/>
</dbReference>
<evidence type="ECO:0000256" key="2">
    <source>
        <dbReference type="ARBA" id="ARBA00022741"/>
    </source>
</evidence>
<accession>A0A1I3XVL2</accession>
<dbReference type="InterPro" id="IPR037171">
    <property type="entry name" value="NagB/RpiA_transferase-like"/>
</dbReference>
<dbReference type="GO" id="GO:0035999">
    <property type="term" value="P:tetrahydrofolate interconversion"/>
    <property type="evidence" value="ECO:0007669"/>
    <property type="project" value="TreeGrafter"/>
</dbReference>
<proteinExistence type="inferred from homology"/>
<dbReference type="AlphaFoldDB" id="A0A1I3XVL2"/>
<comment type="catalytic activity">
    <reaction evidence="5">
        <text>(6S)-5-formyl-5,6,7,8-tetrahydrofolate + ATP = (6R)-5,10-methenyltetrahydrofolate + ADP + phosphate</text>
        <dbReference type="Rhea" id="RHEA:10488"/>
        <dbReference type="ChEBI" id="CHEBI:30616"/>
        <dbReference type="ChEBI" id="CHEBI:43474"/>
        <dbReference type="ChEBI" id="CHEBI:57455"/>
        <dbReference type="ChEBI" id="CHEBI:57457"/>
        <dbReference type="ChEBI" id="CHEBI:456216"/>
        <dbReference type="EC" id="6.3.3.2"/>
    </reaction>
</comment>
<dbReference type="NCBIfam" id="TIGR02727">
    <property type="entry name" value="MTHFS_bact"/>
    <property type="match status" value="1"/>
</dbReference>
<dbReference type="GO" id="GO:0046872">
    <property type="term" value="F:metal ion binding"/>
    <property type="evidence" value="ECO:0007669"/>
    <property type="project" value="UniProtKB-KW"/>
</dbReference>
<comment type="similarity">
    <text evidence="1 5">Belongs to the 5-formyltetrahydrofolate cyclo-ligase family.</text>
</comment>
<gene>
    <name evidence="6" type="ORF">SAMN05216302_1002107</name>
</gene>
<dbReference type="Proteomes" id="UP000199533">
    <property type="component" value="Unassembled WGS sequence"/>
</dbReference>
<organism evidence="6 7">
    <name type="scientific">Nitrosomonas aestuarii</name>
    <dbReference type="NCBI Taxonomy" id="52441"/>
    <lineage>
        <taxon>Bacteria</taxon>
        <taxon>Pseudomonadati</taxon>
        <taxon>Pseudomonadota</taxon>
        <taxon>Betaproteobacteria</taxon>
        <taxon>Nitrosomonadales</taxon>
        <taxon>Nitrosomonadaceae</taxon>
        <taxon>Nitrosomonas</taxon>
    </lineage>
</organism>
<dbReference type="InterPro" id="IPR024185">
    <property type="entry name" value="FTHF_cligase-like_sf"/>
</dbReference>
<dbReference type="EMBL" id="FOSP01000002">
    <property type="protein sequence ID" value="SFK23564.1"/>
    <property type="molecule type" value="Genomic_DNA"/>
</dbReference>
<dbReference type="GO" id="GO:0030272">
    <property type="term" value="F:5-formyltetrahydrofolate cyclo-ligase activity"/>
    <property type="evidence" value="ECO:0007669"/>
    <property type="project" value="UniProtKB-EC"/>
</dbReference>
<keyword evidence="2 5" id="KW-0547">Nucleotide-binding</keyword>
<dbReference type="STRING" id="52441.SAMN05216302_1002107"/>
<keyword evidence="3 5" id="KW-0067">ATP-binding</keyword>
<name>A0A1I3XVL2_9PROT</name>
<evidence type="ECO:0000256" key="1">
    <source>
        <dbReference type="ARBA" id="ARBA00010638"/>
    </source>
</evidence>
<dbReference type="SUPFAM" id="SSF100950">
    <property type="entry name" value="NagB/RpiA/CoA transferase-like"/>
    <property type="match status" value="1"/>
</dbReference>
<dbReference type="GO" id="GO:0009396">
    <property type="term" value="P:folic acid-containing compound biosynthetic process"/>
    <property type="evidence" value="ECO:0007669"/>
    <property type="project" value="TreeGrafter"/>
</dbReference>
<dbReference type="OrthoDB" id="9801938at2"/>
<dbReference type="Pfam" id="PF01812">
    <property type="entry name" value="5-FTHF_cyc-lig"/>
    <property type="match status" value="1"/>
</dbReference>
<keyword evidence="6" id="KW-0436">Ligase</keyword>
<keyword evidence="5" id="KW-0479">Metal-binding</keyword>
<comment type="cofactor">
    <cofactor evidence="5">
        <name>Mg(2+)</name>
        <dbReference type="ChEBI" id="CHEBI:18420"/>
    </cofactor>
</comment>
<evidence type="ECO:0000256" key="3">
    <source>
        <dbReference type="ARBA" id="ARBA00022840"/>
    </source>
</evidence>
<dbReference type="PANTHER" id="PTHR23407">
    <property type="entry name" value="ATPASE INHIBITOR/5-FORMYLTETRAHYDROFOLATE CYCLO-LIGASE"/>
    <property type="match status" value="1"/>
</dbReference>
<evidence type="ECO:0000256" key="5">
    <source>
        <dbReference type="RuleBase" id="RU361279"/>
    </source>
</evidence>
<keyword evidence="7" id="KW-1185">Reference proteome</keyword>
<dbReference type="EC" id="6.3.3.2" evidence="5"/>
<dbReference type="RefSeq" id="WP_090696835.1">
    <property type="nucleotide sequence ID" value="NZ_FOSP01000002.1"/>
</dbReference>
<dbReference type="Gene3D" id="3.40.50.10420">
    <property type="entry name" value="NagB/RpiA/CoA transferase-like"/>
    <property type="match status" value="1"/>
</dbReference>
<protein>
    <recommendedName>
        <fullName evidence="5">5-formyltetrahydrofolate cyclo-ligase</fullName>
        <ecNumber evidence="5">6.3.3.2</ecNumber>
    </recommendedName>
</protein>
<dbReference type="InterPro" id="IPR002698">
    <property type="entry name" value="FTHF_cligase"/>
</dbReference>
<dbReference type="GO" id="GO:0005524">
    <property type="term" value="F:ATP binding"/>
    <property type="evidence" value="ECO:0007669"/>
    <property type="project" value="UniProtKB-KW"/>
</dbReference>
<dbReference type="PIRSF" id="PIRSF006806">
    <property type="entry name" value="FTHF_cligase"/>
    <property type="match status" value="1"/>
</dbReference>
<sequence>MENWQVWRKQERKRLIADRMAVSVVLHQQWSRSISALLQQGFPNLQKMIIGLYWPFRGEYDPRGAAQYFLESGATLALPEVIGKNKPLCFREWWPDMPMKAGAYDIPVPLGTQHVQPDALIIPMVGFDQQGYRLGYGSGYFDRTLATYTTSPRTIGVAFELQRLENVHPQLHDIAMHYVVTEAGIFQADQQLLRPISITQCALDNTIAQANGK</sequence>